<organism evidence="1">
    <name type="scientific">Anguilla anguilla</name>
    <name type="common">European freshwater eel</name>
    <name type="synonym">Muraena anguilla</name>
    <dbReference type="NCBI Taxonomy" id="7936"/>
    <lineage>
        <taxon>Eukaryota</taxon>
        <taxon>Metazoa</taxon>
        <taxon>Chordata</taxon>
        <taxon>Craniata</taxon>
        <taxon>Vertebrata</taxon>
        <taxon>Euteleostomi</taxon>
        <taxon>Actinopterygii</taxon>
        <taxon>Neopterygii</taxon>
        <taxon>Teleostei</taxon>
        <taxon>Anguilliformes</taxon>
        <taxon>Anguillidae</taxon>
        <taxon>Anguilla</taxon>
    </lineage>
</organism>
<dbReference type="AlphaFoldDB" id="A0A0E9XPX3"/>
<name>A0A0E9XPX3_ANGAN</name>
<reference evidence="1" key="1">
    <citation type="submission" date="2014-11" db="EMBL/GenBank/DDBJ databases">
        <authorList>
            <person name="Amaro Gonzalez C."/>
        </authorList>
    </citation>
    <scope>NUCLEOTIDE SEQUENCE</scope>
</reference>
<reference evidence="1" key="2">
    <citation type="journal article" date="2015" name="Fish Shellfish Immunol.">
        <title>Early steps in the European eel (Anguilla anguilla)-Vibrio vulnificus interaction in the gills: Role of the RtxA13 toxin.</title>
        <authorList>
            <person name="Callol A."/>
            <person name="Pajuelo D."/>
            <person name="Ebbesson L."/>
            <person name="Teles M."/>
            <person name="MacKenzie S."/>
            <person name="Amaro C."/>
        </authorList>
    </citation>
    <scope>NUCLEOTIDE SEQUENCE</scope>
</reference>
<dbReference type="EMBL" id="GBXM01003868">
    <property type="protein sequence ID" value="JAI04710.1"/>
    <property type="molecule type" value="Transcribed_RNA"/>
</dbReference>
<sequence>MRLAGQIKPTCFFSKQELEVYLVKITHFTCIRYFHFMCLLGTKDGRLKDRRRGQTRSDKLQCDDFVIVHSLSHS</sequence>
<proteinExistence type="predicted"/>
<protein>
    <submittedName>
        <fullName evidence="1">Uncharacterized protein</fullName>
    </submittedName>
</protein>
<evidence type="ECO:0000313" key="1">
    <source>
        <dbReference type="EMBL" id="JAI04710.1"/>
    </source>
</evidence>
<accession>A0A0E9XPX3</accession>